<dbReference type="RefSeq" id="WP_138192701.1">
    <property type="nucleotide sequence ID" value="NZ_VCIW01000002.1"/>
</dbReference>
<dbReference type="EMBL" id="VCIW01000002">
    <property type="protein sequence ID" value="TLS53423.1"/>
    <property type="molecule type" value="Genomic_DNA"/>
</dbReference>
<proteinExistence type="predicted"/>
<dbReference type="Gene3D" id="3.40.50.720">
    <property type="entry name" value="NAD(P)-binding Rossmann-like Domain"/>
    <property type="match status" value="1"/>
</dbReference>
<accession>A0A5R9GKC7</accession>
<reference evidence="2 3" key="1">
    <citation type="submission" date="2019-05" db="EMBL/GenBank/DDBJ databases">
        <authorList>
            <person name="Narsing Rao M.P."/>
            <person name="Li W.J."/>
        </authorList>
    </citation>
    <scope>NUCLEOTIDE SEQUENCE [LARGE SCALE GENOMIC DNA]</scope>
    <source>
        <strain evidence="2 3">SYSU_K30003</strain>
    </source>
</reference>
<dbReference type="InterPro" id="IPR051207">
    <property type="entry name" value="ComplexI_NDUFA9_subunit"/>
</dbReference>
<protein>
    <submittedName>
        <fullName evidence="2">SDR family oxidoreductase</fullName>
    </submittedName>
</protein>
<keyword evidence="3" id="KW-1185">Reference proteome</keyword>
<evidence type="ECO:0000313" key="3">
    <source>
        <dbReference type="Proteomes" id="UP000309676"/>
    </source>
</evidence>
<dbReference type="InterPro" id="IPR016040">
    <property type="entry name" value="NAD(P)-bd_dom"/>
</dbReference>
<dbReference type="SUPFAM" id="SSF51735">
    <property type="entry name" value="NAD(P)-binding Rossmann-fold domains"/>
    <property type="match status" value="1"/>
</dbReference>
<dbReference type="Proteomes" id="UP000309676">
    <property type="component" value="Unassembled WGS sequence"/>
</dbReference>
<dbReference type="PANTHER" id="PTHR12126:SF11">
    <property type="entry name" value="NADH DEHYDROGENASE [UBIQUINONE] 1 ALPHA SUBCOMPLEX SUBUNIT 9, MITOCHONDRIAL"/>
    <property type="match status" value="1"/>
</dbReference>
<dbReference type="PANTHER" id="PTHR12126">
    <property type="entry name" value="NADH-UBIQUINONE OXIDOREDUCTASE 39 KDA SUBUNIT-RELATED"/>
    <property type="match status" value="1"/>
</dbReference>
<organism evidence="2 3">
    <name type="scientific">Paenibacillus antri</name>
    <dbReference type="NCBI Taxonomy" id="2582848"/>
    <lineage>
        <taxon>Bacteria</taxon>
        <taxon>Bacillati</taxon>
        <taxon>Bacillota</taxon>
        <taxon>Bacilli</taxon>
        <taxon>Bacillales</taxon>
        <taxon>Paenibacillaceae</taxon>
        <taxon>Paenibacillus</taxon>
    </lineage>
</organism>
<feature type="domain" description="NAD(P)-binding" evidence="1">
    <location>
        <begin position="7"/>
        <end position="171"/>
    </location>
</feature>
<evidence type="ECO:0000259" key="1">
    <source>
        <dbReference type="Pfam" id="PF13460"/>
    </source>
</evidence>
<dbReference type="GO" id="GO:0044877">
    <property type="term" value="F:protein-containing complex binding"/>
    <property type="evidence" value="ECO:0007669"/>
    <property type="project" value="TreeGrafter"/>
</dbReference>
<evidence type="ECO:0000313" key="2">
    <source>
        <dbReference type="EMBL" id="TLS53423.1"/>
    </source>
</evidence>
<dbReference type="InterPro" id="IPR036291">
    <property type="entry name" value="NAD(P)-bd_dom_sf"/>
</dbReference>
<dbReference type="Pfam" id="PF13460">
    <property type="entry name" value="NAD_binding_10"/>
    <property type="match status" value="1"/>
</dbReference>
<sequence length="252" mass="26626">MKIVIVGGTGLIGKKMIARLQSLGHETAVASPSAGVDSVTGEGLAKAIRGAQVVVDVTNSPSFERDAVMSFFQKSTRNLLAAEAAAGAVHHVALSVVGADRLEENDYLRAKRAQEKLIETSEIPYTIVRATQFYEFAGTIAYTATEGQTVNLPSALVQPIAADDVAEAMVDYALAAPANGVVEIAGPERLGLDEFVRVSLRASRDERQVVTDDSKGYFGAPLQAESLVPVEDGARIASTRLGDWLARLGTQA</sequence>
<dbReference type="OrthoDB" id="152510at2"/>
<gene>
    <name evidence="2" type="ORF">FE782_03900</name>
</gene>
<dbReference type="AlphaFoldDB" id="A0A5R9GKC7"/>
<comment type="caution">
    <text evidence="2">The sequence shown here is derived from an EMBL/GenBank/DDBJ whole genome shotgun (WGS) entry which is preliminary data.</text>
</comment>
<name>A0A5R9GKC7_9BACL</name>